<evidence type="ECO:0000313" key="11">
    <source>
        <dbReference type="Proteomes" id="UP000028302"/>
    </source>
</evidence>
<dbReference type="GO" id="GO:0055085">
    <property type="term" value="P:transmembrane transport"/>
    <property type="evidence" value="ECO:0007669"/>
    <property type="project" value="InterPro"/>
</dbReference>
<evidence type="ECO:0000256" key="5">
    <source>
        <dbReference type="ARBA" id="ARBA00022692"/>
    </source>
</evidence>
<comment type="similarity">
    <text evidence="2">Belongs to the binding-protein-dependent transport system permease family. CysTW subfamily.</text>
</comment>
<dbReference type="PROSITE" id="PS50928">
    <property type="entry name" value="ABC_TM1"/>
    <property type="match status" value="1"/>
</dbReference>
<comment type="subcellular location">
    <subcellularLocation>
        <location evidence="1 8">Cell membrane</location>
        <topology evidence="1 8">Multi-pass membrane protein</topology>
    </subcellularLocation>
</comment>
<comment type="caution">
    <text evidence="10">The sequence shown here is derived from an EMBL/GenBank/DDBJ whole genome shotgun (WGS) entry which is preliminary data.</text>
</comment>
<dbReference type="GO" id="GO:0005886">
    <property type="term" value="C:plasma membrane"/>
    <property type="evidence" value="ECO:0007669"/>
    <property type="project" value="UniProtKB-SubCell"/>
</dbReference>
<dbReference type="EMBL" id="APNK01000009">
    <property type="protein sequence ID" value="KEZ77772.1"/>
    <property type="molecule type" value="Genomic_DNA"/>
</dbReference>
<dbReference type="STRING" id="1304275.C41B8_08150"/>
<dbReference type="Proteomes" id="UP000028302">
    <property type="component" value="Unassembled WGS sequence"/>
</dbReference>
<feature type="transmembrane region" description="Helical" evidence="8">
    <location>
        <begin position="242"/>
        <end position="262"/>
    </location>
</feature>
<organism evidence="10 11">
    <name type="scientific">Salinisphaera hydrothermalis (strain C41B8)</name>
    <dbReference type="NCBI Taxonomy" id="1304275"/>
    <lineage>
        <taxon>Bacteria</taxon>
        <taxon>Pseudomonadati</taxon>
        <taxon>Pseudomonadota</taxon>
        <taxon>Gammaproteobacteria</taxon>
        <taxon>Salinisphaerales</taxon>
        <taxon>Salinisphaeraceae</taxon>
        <taxon>Salinisphaera</taxon>
    </lineage>
</organism>
<evidence type="ECO:0000256" key="8">
    <source>
        <dbReference type="RuleBase" id="RU363032"/>
    </source>
</evidence>
<evidence type="ECO:0000256" key="3">
    <source>
        <dbReference type="ARBA" id="ARBA00022448"/>
    </source>
</evidence>
<feature type="domain" description="ABC transmembrane type-1" evidence="9">
    <location>
        <begin position="63"/>
        <end position="256"/>
    </location>
</feature>
<dbReference type="eggNOG" id="COG1177">
    <property type="taxonomic scope" value="Bacteria"/>
</dbReference>
<evidence type="ECO:0000256" key="1">
    <source>
        <dbReference type="ARBA" id="ARBA00004651"/>
    </source>
</evidence>
<evidence type="ECO:0000313" key="10">
    <source>
        <dbReference type="EMBL" id="KEZ77772.1"/>
    </source>
</evidence>
<dbReference type="PANTHER" id="PTHR43848:SF2">
    <property type="entry name" value="PUTRESCINE TRANSPORT SYSTEM PERMEASE PROTEIN POTI"/>
    <property type="match status" value="1"/>
</dbReference>
<keyword evidence="5 8" id="KW-0812">Transmembrane</keyword>
<dbReference type="RefSeq" id="WP_037336487.1">
    <property type="nucleotide sequence ID" value="NZ_APNK01000009.1"/>
</dbReference>
<keyword evidence="6 8" id="KW-1133">Transmembrane helix</keyword>
<feature type="transmembrane region" description="Helical" evidence="8">
    <location>
        <begin position="62"/>
        <end position="86"/>
    </location>
</feature>
<sequence length="271" mass="30195">MSSRGFHRGMRAFWYVMLFFLYAPLAVVALYSFNSINSSAVFAGVSLRWYAQLFSDETILNAFYNSLTLAITSSIIATVIGTLLGYGMYTYRNRRLGWLIWLVYLPIVMPDIVYGISQMSFFTSISNATGLFQLGLGTMVIAHVSFQVPFVALLIYSRLVGLDAMLFEACHDLYAKGWQRAWYFILPTLRPAIVSSFFLAFTLSIDDFVISFFTSGPESVTLPIFIWSAIKKGVTPEVNAIATLMIGAVFAAAVIALAFQYVRAARPRAAD</sequence>
<feature type="transmembrane region" description="Helical" evidence="8">
    <location>
        <begin position="181"/>
        <end position="202"/>
    </location>
</feature>
<feature type="transmembrane region" description="Helical" evidence="8">
    <location>
        <begin position="12"/>
        <end position="33"/>
    </location>
</feature>
<dbReference type="InterPro" id="IPR000515">
    <property type="entry name" value="MetI-like"/>
</dbReference>
<evidence type="ECO:0000256" key="4">
    <source>
        <dbReference type="ARBA" id="ARBA00022475"/>
    </source>
</evidence>
<dbReference type="PATRIC" id="fig|1304275.5.peg.1662"/>
<name>A0A084IM38_SALHC</name>
<evidence type="ECO:0000256" key="2">
    <source>
        <dbReference type="ARBA" id="ARBA00007069"/>
    </source>
</evidence>
<evidence type="ECO:0000256" key="6">
    <source>
        <dbReference type="ARBA" id="ARBA00022989"/>
    </source>
</evidence>
<evidence type="ECO:0000259" key="9">
    <source>
        <dbReference type="PROSITE" id="PS50928"/>
    </source>
</evidence>
<keyword evidence="7 8" id="KW-0472">Membrane</keyword>
<dbReference type="InterPro" id="IPR051789">
    <property type="entry name" value="Bact_Polyamine_Transport"/>
</dbReference>
<dbReference type="SUPFAM" id="SSF161098">
    <property type="entry name" value="MetI-like"/>
    <property type="match status" value="1"/>
</dbReference>
<protein>
    <submittedName>
        <fullName evidence="10">ABC transporter permease</fullName>
    </submittedName>
</protein>
<accession>A0A084IM38</accession>
<dbReference type="OrthoDB" id="9782004at2"/>
<feature type="transmembrane region" description="Helical" evidence="8">
    <location>
        <begin position="136"/>
        <end position="160"/>
    </location>
</feature>
<keyword evidence="3 8" id="KW-0813">Transport</keyword>
<keyword evidence="4" id="KW-1003">Cell membrane</keyword>
<dbReference type="PANTHER" id="PTHR43848">
    <property type="entry name" value="PUTRESCINE TRANSPORT SYSTEM PERMEASE PROTEIN POTI"/>
    <property type="match status" value="1"/>
</dbReference>
<keyword evidence="11" id="KW-1185">Reference proteome</keyword>
<dbReference type="InterPro" id="IPR035906">
    <property type="entry name" value="MetI-like_sf"/>
</dbReference>
<gene>
    <name evidence="10" type="ORF">C41B8_08150</name>
</gene>
<proteinExistence type="inferred from homology"/>
<dbReference type="AlphaFoldDB" id="A0A084IM38"/>
<dbReference type="Gene3D" id="1.10.3720.10">
    <property type="entry name" value="MetI-like"/>
    <property type="match status" value="1"/>
</dbReference>
<dbReference type="CDD" id="cd06261">
    <property type="entry name" value="TM_PBP2"/>
    <property type="match status" value="1"/>
</dbReference>
<feature type="transmembrane region" description="Helical" evidence="8">
    <location>
        <begin position="98"/>
        <end position="116"/>
    </location>
</feature>
<reference evidence="10 11" key="1">
    <citation type="submission" date="2013-03" db="EMBL/GenBank/DDBJ databases">
        <title>Salinisphaera hydrothermalis C41B8 Genome Sequencing.</title>
        <authorList>
            <person name="Li C."/>
            <person name="Lai Q."/>
            <person name="Shao Z."/>
        </authorList>
    </citation>
    <scope>NUCLEOTIDE SEQUENCE [LARGE SCALE GENOMIC DNA]</scope>
    <source>
        <strain evidence="10 11">C41B8</strain>
    </source>
</reference>
<dbReference type="Pfam" id="PF00528">
    <property type="entry name" value="BPD_transp_1"/>
    <property type="match status" value="1"/>
</dbReference>
<evidence type="ECO:0000256" key="7">
    <source>
        <dbReference type="ARBA" id="ARBA00023136"/>
    </source>
</evidence>